<dbReference type="InterPro" id="IPR004387">
    <property type="entry name" value="Pept_M50_Zn"/>
</dbReference>
<keyword evidence="9 11" id="KW-0482">Metalloprotease</keyword>
<accession>A0ABQ5UTI2</accession>
<comment type="cofactor">
    <cofactor evidence="1 11">
        <name>Zn(2+)</name>
        <dbReference type="ChEBI" id="CHEBI:29105"/>
    </cofactor>
</comment>
<dbReference type="GO" id="GO:0008237">
    <property type="term" value="F:metallopeptidase activity"/>
    <property type="evidence" value="ECO:0007669"/>
    <property type="project" value="UniProtKB-KW"/>
</dbReference>
<gene>
    <name evidence="13" type="ORF">GCM10007879_27420</name>
</gene>
<dbReference type="InterPro" id="IPR001478">
    <property type="entry name" value="PDZ"/>
</dbReference>
<evidence type="ECO:0000256" key="4">
    <source>
        <dbReference type="ARBA" id="ARBA00022670"/>
    </source>
</evidence>
<evidence type="ECO:0000256" key="9">
    <source>
        <dbReference type="ARBA" id="ARBA00023049"/>
    </source>
</evidence>
<dbReference type="InterPro" id="IPR008915">
    <property type="entry name" value="Peptidase_M50"/>
</dbReference>
<evidence type="ECO:0000256" key="7">
    <source>
        <dbReference type="ARBA" id="ARBA00022833"/>
    </source>
</evidence>
<dbReference type="Pfam" id="PF02163">
    <property type="entry name" value="Peptidase_M50"/>
    <property type="match status" value="1"/>
</dbReference>
<evidence type="ECO:0000259" key="12">
    <source>
        <dbReference type="SMART" id="SM00228"/>
    </source>
</evidence>
<feature type="transmembrane region" description="Helical" evidence="11">
    <location>
        <begin position="111"/>
        <end position="133"/>
    </location>
</feature>
<protein>
    <recommendedName>
        <fullName evidence="11">Zinc metalloprotease</fullName>
        <ecNumber evidence="11">3.4.24.-</ecNumber>
    </recommendedName>
</protein>
<name>A0ABQ5UTI2_9HYPH</name>
<keyword evidence="7 11" id="KW-0862">Zinc</keyword>
<feature type="transmembrane region" description="Helical" evidence="11">
    <location>
        <begin position="31"/>
        <end position="48"/>
    </location>
</feature>
<dbReference type="Pfam" id="PF17820">
    <property type="entry name" value="PDZ_6"/>
    <property type="match status" value="1"/>
</dbReference>
<evidence type="ECO:0000256" key="6">
    <source>
        <dbReference type="ARBA" id="ARBA00022801"/>
    </source>
</evidence>
<evidence type="ECO:0000256" key="3">
    <source>
        <dbReference type="ARBA" id="ARBA00007931"/>
    </source>
</evidence>
<dbReference type="EC" id="3.4.24.-" evidence="11"/>
<evidence type="ECO:0000256" key="8">
    <source>
        <dbReference type="ARBA" id="ARBA00022989"/>
    </source>
</evidence>
<comment type="caution">
    <text evidence="13">The sequence shown here is derived from an EMBL/GenBank/DDBJ whole genome shotgun (WGS) entry which is preliminary data.</text>
</comment>
<dbReference type="CDD" id="cd23081">
    <property type="entry name" value="cpPDZ_EcRseP-like"/>
    <property type="match status" value="1"/>
</dbReference>
<dbReference type="InterPro" id="IPR041489">
    <property type="entry name" value="PDZ_6"/>
</dbReference>
<dbReference type="NCBIfam" id="TIGR00054">
    <property type="entry name" value="RIP metalloprotease RseP"/>
    <property type="match status" value="1"/>
</dbReference>
<dbReference type="InterPro" id="IPR036034">
    <property type="entry name" value="PDZ_sf"/>
</dbReference>
<keyword evidence="8 11" id="KW-1133">Transmembrane helix</keyword>
<keyword evidence="6 11" id="KW-0378">Hydrolase</keyword>
<evidence type="ECO:0000256" key="2">
    <source>
        <dbReference type="ARBA" id="ARBA00004141"/>
    </source>
</evidence>
<dbReference type="RefSeq" id="WP_284365466.1">
    <property type="nucleotide sequence ID" value="NZ_BSNI01000002.1"/>
</dbReference>
<evidence type="ECO:0000313" key="13">
    <source>
        <dbReference type="EMBL" id="GLQ18493.1"/>
    </source>
</evidence>
<dbReference type="CDD" id="cd06163">
    <property type="entry name" value="S2P-M50_PDZ_RseP-like"/>
    <property type="match status" value="1"/>
</dbReference>
<dbReference type="PANTHER" id="PTHR42837">
    <property type="entry name" value="REGULATOR OF SIGMA-E PROTEASE RSEP"/>
    <property type="match status" value="1"/>
</dbReference>
<evidence type="ECO:0000256" key="1">
    <source>
        <dbReference type="ARBA" id="ARBA00001947"/>
    </source>
</evidence>
<evidence type="ECO:0000256" key="5">
    <source>
        <dbReference type="ARBA" id="ARBA00022692"/>
    </source>
</evidence>
<evidence type="ECO:0000256" key="10">
    <source>
        <dbReference type="ARBA" id="ARBA00023136"/>
    </source>
</evidence>
<dbReference type="Gene3D" id="2.30.42.10">
    <property type="match status" value="1"/>
</dbReference>
<keyword evidence="10 11" id="KW-0472">Membrane</keyword>
<reference evidence="13" key="1">
    <citation type="journal article" date="2014" name="Int. J. Syst. Evol. Microbiol.">
        <title>Complete genome of a new Firmicutes species belonging to the dominant human colonic microbiota ('Ruminococcus bicirculans') reveals two chromosomes and a selective capacity to utilize plant glucans.</title>
        <authorList>
            <consortium name="NISC Comparative Sequencing Program"/>
            <person name="Wegmann U."/>
            <person name="Louis P."/>
            <person name="Goesmann A."/>
            <person name="Henrissat B."/>
            <person name="Duncan S.H."/>
            <person name="Flint H.J."/>
        </authorList>
    </citation>
    <scope>NUCLEOTIDE SEQUENCE</scope>
    <source>
        <strain evidence="13">NBRC 107169</strain>
    </source>
</reference>
<feature type="transmembrane region" description="Helical" evidence="11">
    <location>
        <begin position="292"/>
        <end position="311"/>
    </location>
</feature>
<feature type="transmembrane region" description="Helical" evidence="11">
    <location>
        <begin position="347"/>
        <end position="365"/>
    </location>
</feature>
<comment type="subcellular location">
    <subcellularLocation>
        <location evidence="2">Membrane</location>
        <topology evidence="2">Multi-pass membrane protein</topology>
    </subcellularLocation>
</comment>
<organism evidence="13 14">
    <name type="scientific">Maritalea porphyrae</name>
    <dbReference type="NCBI Taxonomy" id="880732"/>
    <lineage>
        <taxon>Bacteria</taxon>
        <taxon>Pseudomonadati</taxon>
        <taxon>Pseudomonadota</taxon>
        <taxon>Alphaproteobacteria</taxon>
        <taxon>Hyphomicrobiales</taxon>
        <taxon>Devosiaceae</taxon>
        <taxon>Maritalea</taxon>
    </lineage>
</organism>
<dbReference type="EMBL" id="BSNI01000002">
    <property type="protein sequence ID" value="GLQ18493.1"/>
    <property type="molecule type" value="Genomic_DNA"/>
</dbReference>
<keyword evidence="11" id="KW-0479">Metal-binding</keyword>
<feature type="domain" description="PDZ" evidence="12">
    <location>
        <begin position="127"/>
        <end position="199"/>
    </location>
</feature>
<reference evidence="13" key="2">
    <citation type="submission" date="2023-01" db="EMBL/GenBank/DDBJ databases">
        <title>Draft genome sequence of Maritalea porphyrae strain NBRC 107169.</title>
        <authorList>
            <person name="Sun Q."/>
            <person name="Mori K."/>
        </authorList>
    </citation>
    <scope>NUCLEOTIDE SEQUENCE</scope>
    <source>
        <strain evidence="13">NBRC 107169</strain>
    </source>
</reference>
<keyword evidence="4" id="KW-0645">Protease</keyword>
<comment type="similarity">
    <text evidence="3 11">Belongs to the peptidase M50B family.</text>
</comment>
<dbReference type="SMART" id="SM00228">
    <property type="entry name" value="PDZ"/>
    <property type="match status" value="1"/>
</dbReference>
<feature type="transmembrane region" description="Helical" evidence="11">
    <location>
        <begin position="6"/>
        <end position="24"/>
    </location>
</feature>
<keyword evidence="5 11" id="KW-0812">Transmembrane</keyword>
<proteinExistence type="inferred from homology"/>
<dbReference type="PANTHER" id="PTHR42837:SF2">
    <property type="entry name" value="MEMBRANE METALLOPROTEASE ARASP2, CHLOROPLASTIC-RELATED"/>
    <property type="match status" value="1"/>
</dbReference>
<dbReference type="Proteomes" id="UP001161405">
    <property type="component" value="Unassembled WGS sequence"/>
</dbReference>
<evidence type="ECO:0000313" key="14">
    <source>
        <dbReference type="Proteomes" id="UP001161405"/>
    </source>
</evidence>
<keyword evidence="14" id="KW-1185">Reference proteome</keyword>
<dbReference type="SUPFAM" id="SSF50156">
    <property type="entry name" value="PDZ domain-like"/>
    <property type="match status" value="1"/>
</dbReference>
<evidence type="ECO:0000256" key="11">
    <source>
        <dbReference type="RuleBase" id="RU362031"/>
    </source>
</evidence>
<sequence length="369" mass="40732">MENLIAFFSVIVPFLAVLTIIVFVHEMGHYLVARWNGIAVQVFSIGFGPELVGFNDKNGTRWKVCAIPLGGYVKFLGDMNAASVPDHKELGQIDPQTRSTLFYYKNVWQRIAVVVAGPIANIIFTFIVLYALLLGLGRYTLEATIDGVEPQSPAEIAGLMSDDKVVRVDGYLIRSFGDFQRIVATSPEREIAIEVERAGKNVSLNVVTGSTERTDRFGNVSRIGYLGVSRTAEQEDVIFVRPSPVEAVFITFDEMVLIVDRSFKFLGELILGKGDVDQLGGPVKIAKISGEAASIGIFTLINLMALLSLNIGIFNLFPIPMLDGGHLVYYLYEVVRGKPLSPKIQEMGFRFGLFLVLSLMVFSVFNDVF</sequence>